<protein>
    <submittedName>
        <fullName evidence="1">Putative invasin</fullName>
    </submittedName>
</protein>
<evidence type="ECO:0000313" key="1">
    <source>
        <dbReference type="EMBL" id="AUR80908.1"/>
    </source>
</evidence>
<dbReference type="EMBL" id="MG720308">
    <property type="protein sequence ID" value="AUR80908.1"/>
    <property type="molecule type" value="Genomic_DNA"/>
</dbReference>
<dbReference type="Proteomes" id="UP000240536">
    <property type="component" value="Segment"/>
</dbReference>
<proteinExistence type="predicted"/>
<organism evidence="1 2">
    <name type="scientific">Vibrio phage Aphrodite1</name>
    <dbReference type="NCBI Taxonomy" id="2070057"/>
    <lineage>
        <taxon>Viruses</taxon>
        <taxon>Duplodnaviria</taxon>
        <taxon>Heunggongvirae</taxon>
        <taxon>Uroviricota</taxon>
        <taxon>Caudoviricetes</taxon>
        <taxon>Chimalliviridae</taxon>
        <taxon>Gorgonvirinae</taxon>
        <taxon>Aphroditevirus</taxon>
        <taxon>Aphroditevirus aphrodite1</taxon>
    </lineage>
</organism>
<evidence type="ECO:0000313" key="2">
    <source>
        <dbReference type="Proteomes" id="UP000240536"/>
    </source>
</evidence>
<reference evidence="2" key="1">
    <citation type="submission" date="2017-12" db="EMBL/GenBank/DDBJ databases">
        <title>Phage resistance in Vibrio sp. unravels a complex metabolic adaptation strategy.</title>
        <authorList>
            <person name="Skliros D."/>
            <person name="Kalatzis P.G."/>
            <person name="Katharios P."/>
            <person name="Flemetakis E."/>
        </authorList>
    </citation>
    <scope>NUCLEOTIDE SEQUENCE [LARGE SCALE GENOMIC DNA]</scope>
</reference>
<name>A0A2I7QHQ1_9CAUD</name>
<gene>
    <name evidence="1" type="ORF">Aphrodite1_0167</name>
</gene>
<sequence>MAGIIRGNLLDAEGNEVNPGKPVTLKAVRSDGLPDVTITTNDSGHWSLEVNAEVDSQVDFTFIYNGVDVGAHAVRFIETAEVVTLPYSNFRVKVGNTGVIAFAVKDDQGNGVPYADVTIHRDDENSEPVATVKTDGFGIATYTTPRENSPVNVNYFAKAGGNVNSNYMQWEDGEEEGRFGIGDFKYIEKINAIGRGSVSGTILDAAGEPLWVSDIDIFNKDTLESVTTQGESINVDGFLHTFDPLPEGKHHLVAYTEGQFIEFTVESGTFPNPDIHNVTLPMGNAKFYPGGSWSNIYGQALESDGSKYTPTEFSTIGIEDKDGQVRTVSMYPDGSFIFSIKGEVGETVTEIIKNTAGEEVVTHQGEFIAASELKSLPYSVTTLYTNGTGDVAFALLDAEGKGIPYALIVTWDPNGYGQAVTDEFGIVETSVSKDGTASTVRTGVEFGNKSAAHEVSFSGSSVASEFRNMTFPSVGDTVNAMTISGRIYDQGGNGFKPTRLGVFDKHTLGHTPVDMSSVNGDGTFSFDFGPLEKGKHNLVLGTTGVTLEKTTEWAIGFPPGLRTERLNYSSYPNIYIGDEGLVAYRASLIEDAKLIPVVGIPASLSVRVNGEWKELETKLTDDNGIVEYSLPPEIDGVQLSGYHEVRCVMGPNTESGGITWVNDRDVISEFGYFDYINPVNTGGRLSIELEALNQDGTKVDLTDCGVVVLNSFFYESYLAEITENAKGTYSVSFPTMPDGDHDVVFYSGNAQRKLSLTWGGATANEPAGIQLDPTSPTSAVVDTIVTVSGSIIDSEGNVVRPVEEMELSIRDENATTVKVKVGPSGSFSFEATSDTIKTKTYSILDDGNNLYVHQVEFVSAPVIEFANYTGDKVAKTHNATLAVVVKDADSNGIEGMLVNFTNTYDASVDYGKVVTDEFGVAELVLNYNPDTITAPSVPQDEVTAFINGTDLKDSRTIRWATDTENSAIEIADLVISPQTYVGEPIQVTGKLVGNLNQTNTSIMWLVVFNKSTLGGKMFNGNIQPDGTFDINIGPYDLGANELVFATNSTVIPSTVFVTEAPIVLKGMRTLPYSTSKVKQSGSATLAFAGINSVDKPMVGQSIELRLGSDTGLLLDTKTTDEFGIVEFTVNDNPDTPNSGDLTYFAVSEGITTNAIVEWGVTDPVVEELHGFEATRHVADGEEGVIKLSPLSHMSYTSGSVATDPGGNITPWETKSHVAGAVIRVFDKRTLQEIALTEIDSDLDVYGERFNLYRIPTQTLGDHELVVFGENAVMETTMTWDADTVLVKPTRFNILNNSGNAFIRFNLDQWIDGTAIDGSGDTAVLTGYVEAQISDTQNHPVYITPKGRFVAKLGEGKPAGKHPYDFKVDGVVVDTQEINYYDQLNVTLLPYSTPKPAKGRSATVGVIVKDGDGNVVPDACLTFTPGARNSFEYKVNVKSDFNGMAEVTWNHDESFPEFTMLSGYNGGVTGESLLIRWVESPELTGDRFETLVVPEKVVGDDKAVITGKILDQDGNPYSNGELAVYNKTEMTNTVLTGNIQPDGTFSVELGPYPFKTYELIFATLGNIDRQTTRWGGSGILASIEIDPDSGTRGLLGDTVEIFGSSTDTIGTPFTPDEGVYTLDVVNDKNGDVLPTVIDAQGNWSFNATHEVSETVTYTFKDGETVLATHAVEFFEGAGTLRNFDVPSTVKVGLNEDFTLTGEVYNTMNKLYRPIVDELFTLVLDETTEFQGTIHTDGTFSVKPTNDKVETQSFTFKVGEDTYDTVDVKWCQTVSLAFNADSQPKAVVGDDAYVSIRVVDENGESVTGRVVEFYEGEVTGEPLDTEDVYSETYIGYWPKEATEVGDVVITAKLGGIQDTLTLSWVGSDPKIAAGFGRKTSRTGYVVDTKPASGTTATLRGTVVDQDGTPLVGPQFLKVFDQGSFDLTDYSAQVQADGTFDIELPVQPDGTYNYSLVTEGNVGSIRGISWDVENEDLKTVKLDASVPTQVNVASTHTLQGTILDSAGDTVAPSKSTTVYVNSSEGNTYEFTVTPGGTWSFAYTFSNAGDVLFDFHTYQGKYLGSVTITVEEAAPVFTSIEWVGEQPTEGMVGESVKLTAVTLDQYGNPIDSVSVRPFINGVPQNAFRSPPGGSWSLDYTSTEAGPVLYEFGWEPDVARIGHTVEWKLPVDSIEVMRYSDSNAVPGQTAFVPFAALDSSGKGIAGVPIALHLDSASGTLLTTVTTNEFGIAEFNVPQKGSNANRLIYAKYGDIVKERRQWWANDPLTPATGFANLTVTNPVPEGERALVSVQAVASDGGLRPLSTVGIFDPETLDQVSFNRVTTGESKSHLLDFGHSGTGTKTYILTTDAGHQEFTVTWESKPVVTPNDLVFDADSPESLVVGEWNTLSGKLAVDGVPVTELDHYVKATMTVGGQESYLDLDVSKGTFRVLVKPTAAGTENYDFKLNDVSVVVKSFRHSNNVTLNDVSVLSVTTPQIGDPVVLSTVVKDSEGNPIPKLPVTFKLAGGNTLATLNTDVKGMVTHSVPYQSGTMSSDFEIKVGSVVETVTATWKPTNELIDVAFEGLSTPATVYDGELAKVTGKLINQQNNGTSTTKFEIYHRGLLTHTSHAADVQPDGTFDFNIGPFAVGVNEFYFIINGKRIERSIEYIERTDPELSRVELDEGNPTSGFSGENLTISGKGYDQYGDPIANAQVQWAISGDTQPALTTGPDGSFSTTVTHNTNASITYRFGGNDGIPVANLSIAWTVATSNTMAFVGTSQCKQTQNNEANIELYVKDQDGVGVQDAQIVIRDQGSETPIATLTTNVRGLASYAIPYEAGNDNRTIEATLEQLTETLDITWYPAVTKYATGFTRLYMDNRPASGKSTTVRGQLVDQEGNPITTASTLGIFNTITLENHDYIDQLQPDGTFEFEYGPEVDSNYPISLFTDAGHFDETIIWDLNNADMKRVVFDNNIPRMTKSNGRVSLHGTFVDSDGNPFTPLSNTACTATGDNGDAFTGTIKTDGTFEVEVWFPEYRTHKVDISAPDKTYLGTYSLVVTADNIIDEMPYSANVATTGQPATMAVKVVNQSDVAVEGTEVTAHLGDPSNPAVVTANTDARGIATMNVPAPAETGKTTVYFKNSTSVLDAEVDWKPVDDLVGKTFQDVVTSSPAEYGQPATISGKLLDQNGDVLPGRNLGVYHLNGGTLLDTTVVKNDGTGFTLEVGPLTTGTHQLVLFTGNAERYEEITWNVEIPPIGKLETVSFSSTKAPSGQPAKVHFYVLAPNYGRVKDVPVTARWGNAQGEVIATEMTNSEGLVSYTLPGTDESGDRLGVHTVYVEVGGKSITDTVEWVDDELIGQSIIEIDNMQNIEYGEKFLVRMTVRDQNNEPIRNPDYSLFQPKSRQEVINLVRIDYPGDDVVFQATAQSSSVTELYVGTDNDYRVIPVNWDYANDIIKPVTAAIDVDVPEYHPVGVDSIVKGKVLDTNGLEFRPTTILKLKARRVSDNSETELTVMPDGEWAFVVNEPTESEVVYKLMYGNVELMEYTAKFGAPAS</sequence>
<keyword evidence="2" id="KW-1185">Reference proteome</keyword>
<accession>A0A2I7QHQ1</accession>